<comment type="catalytic activity">
    <reaction evidence="12">
        <text>2 [molybdopterin-synthase sulfur-carrier protein]-C-terminal-Gly-aminoethanethioate + cyclic pyranopterin phosphate + H2O = molybdopterin + 2 [molybdopterin-synthase sulfur-carrier protein]-C-terminal Gly-Gly + 2 H(+)</text>
        <dbReference type="Rhea" id="RHEA:26333"/>
        <dbReference type="Rhea" id="RHEA-COMP:12202"/>
        <dbReference type="Rhea" id="RHEA-COMP:19907"/>
        <dbReference type="ChEBI" id="CHEBI:15377"/>
        <dbReference type="ChEBI" id="CHEBI:15378"/>
        <dbReference type="ChEBI" id="CHEBI:58698"/>
        <dbReference type="ChEBI" id="CHEBI:59648"/>
        <dbReference type="ChEBI" id="CHEBI:90778"/>
        <dbReference type="ChEBI" id="CHEBI:232372"/>
        <dbReference type="EC" id="2.8.1.12"/>
    </reaction>
</comment>
<dbReference type="CDD" id="cd00756">
    <property type="entry name" value="MoaE"/>
    <property type="match status" value="1"/>
</dbReference>
<dbReference type="Proteomes" id="UP000019141">
    <property type="component" value="Unassembled WGS sequence"/>
</dbReference>
<sequence>MYKITTEPIDVQAVNDFVKRPSDGAVVTFDGIVRDNFDGRAVRSLEYEAYAEMAEKKMADIGAEVRNKFAVGEIAMVHRLGALGIGESSIVIAVAAPHRHAAFEACAYAMDRVKEEVPIWKKEFFDDGDAHWVNQN</sequence>
<dbReference type="EMBL" id="AZHW01000205">
    <property type="protein sequence ID" value="ETX01731.1"/>
    <property type="molecule type" value="Genomic_DNA"/>
</dbReference>
<dbReference type="GO" id="GO:0006777">
    <property type="term" value="P:Mo-molybdopterin cofactor biosynthetic process"/>
    <property type="evidence" value="ECO:0007669"/>
    <property type="project" value="UniProtKB-KW"/>
</dbReference>
<evidence type="ECO:0000256" key="11">
    <source>
        <dbReference type="ARBA" id="ARBA00032474"/>
    </source>
</evidence>
<dbReference type="InterPro" id="IPR003448">
    <property type="entry name" value="Mopterin_biosynth_MoaE"/>
</dbReference>
<reference evidence="13 14" key="1">
    <citation type="journal article" date="2014" name="Nature">
        <title>An environmental bacterial taxon with a large and distinct metabolic repertoire.</title>
        <authorList>
            <person name="Wilson M.C."/>
            <person name="Mori T."/>
            <person name="Ruckert C."/>
            <person name="Uria A.R."/>
            <person name="Helf M.J."/>
            <person name="Takada K."/>
            <person name="Gernert C."/>
            <person name="Steffens U.A."/>
            <person name="Heycke N."/>
            <person name="Schmitt S."/>
            <person name="Rinke C."/>
            <person name="Helfrich E.J."/>
            <person name="Brachmann A.O."/>
            <person name="Gurgui C."/>
            <person name="Wakimoto T."/>
            <person name="Kracht M."/>
            <person name="Crusemann M."/>
            <person name="Hentschel U."/>
            <person name="Abe I."/>
            <person name="Matsunaga S."/>
            <person name="Kalinowski J."/>
            <person name="Takeyama H."/>
            <person name="Piel J."/>
        </authorList>
    </citation>
    <scope>NUCLEOTIDE SEQUENCE [LARGE SCALE GENOMIC DNA]</scope>
    <source>
        <strain evidence="14">TSY1</strain>
    </source>
</reference>
<dbReference type="PANTHER" id="PTHR23404">
    <property type="entry name" value="MOLYBDOPTERIN SYNTHASE RELATED"/>
    <property type="match status" value="1"/>
</dbReference>
<comment type="subunit">
    <text evidence="7">Heterotetramer of 2 MoaD subunits and 2 MoaE subunits. Also stable as homodimer. The enzyme changes between these two forms during catalysis.</text>
</comment>
<keyword evidence="14" id="KW-1185">Reference proteome</keyword>
<dbReference type="FunFam" id="3.90.1170.40:FF:000003">
    <property type="entry name" value="Molybdopterin converting factor subunit 2"/>
    <property type="match status" value="1"/>
</dbReference>
<dbReference type="SUPFAM" id="SSF54690">
    <property type="entry name" value="Molybdopterin synthase subunit MoaE"/>
    <property type="match status" value="1"/>
</dbReference>
<dbReference type="HOGENOM" id="CLU_089568_1_2_7"/>
<accession>W4LVC8</accession>
<keyword evidence="5" id="KW-0808">Transferase</keyword>
<name>W4LVC8_ENTF1</name>
<protein>
    <recommendedName>
        <fullName evidence="4">Molybdopterin synthase catalytic subunit</fullName>
        <ecNumber evidence="3">2.8.1.12</ecNumber>
    </recommendedName>
    <alternativeName>
        <fullName evidence="10">MPT synthase subunit 2</fullName>
    </alternativeName>
    <alternativeName>
        <fullName evidence="8">Molybdenum cofactor biosynthesis protein E</fullName>
    </alternativeName>
    <alternativeName>
        <fullName evidence="9">Molybdopterin-converting factor large subunit</fullName>
    </alternativeName>
    <alternativeName>
        <fullName evidence="11">Molybdopterin-converting factor subunit 2</fullName>
    </alternativeName>
</protein>
<comment type="caution">
    <text evidence="13">The sequence shown here is derived from an EMBL/GenBank/DDBJ whole genome shotgun (WGS) entry which is preliminary data.</text>
</comment>
<dbReference type="GO" id="GO:0030366">
    <property type="term" value="F:molybdopterin synthase activity"/>
    <property type="evidence" value="ECO:0007669"/>
    <property type="project" value="UniProtKB-EC"/>
</dbReference>
<evidence type="ECO:0000256" key="2">
    <source>
        <dbReference type="ARBA" id="ARBA00005426"/>
    </source>
</evidence>
<gene>
    <name evidence="13" type="ORF">ETSY1_06190</name>
</gene>
<evidence type="ECO:0000256" key="4">
    <source>
        <dbReference type="ARBA" id="ARBA00013858"/>
    </source>
</evidence>
<evidence type="ECO:0000256" key="9">
    <source>
        <dbReference type="ARBA" id="ARBA00030407"/>
    </source>
</evidence>
<proteinExistence type="inferred from homology"/>
<evidence type="ECO:0000256" key="1">
    <source>
        <dbReference type="ARBA" id="ARBA00005046"/>
    </source>
</evidence>
<evidence type="ECO:0000313" key="14">
    <source>
        <dbReference type="Proteomes" id="UP000019141"/>
    </source>
</evidence>
<keyword evidence="6" id="KW-0501">Molybdenum cofactor biosynthesis</keyword>
<evidence type="ECO:0000256" key="8">
    <source>
        <dbReference type="ARBA" id="ARBA00029745"/>
    </source>
</evidence>
<evidence type="ECO:0000256" key="6">
    <source>
        <dbReference type="ARBA" id="ARBA00023150"/>
    </source>
</evidence>
<evidence type="ECO:0000256" key="3">
    <source>
        <dbReference type="ARBA" id="ARBA00011950"/>
    </source>
</evidence>
<evidence type="ECO:0000256" key="5">
    <source>
        <dbReference type="ARBA" id="ARBA00022679"/>
    </source>
</evidence>
<evidence type="ECO:0000256" key="12">
    <source>
        <dbReference type="ARBA" id="ARBA00049878"/>
    </source>
</evidence>
<dbReference type="Pfam" id="PF02391">
    <property type="entry name" value="MoaE"/>
    <property type="match status" value="1"/>
</dbReference>
<evidence type="ECO:0000256" key="10">
    <source>
        <dbReference type="ARBA" id="ARBA00030781"/>
    </source>
</evidence>
<evidence type="ECO:0000313" key="13">
    <source>
        <dbReference type="EMBL" id="ETX01731.1"/>
    </source>
</evidence>
<dbReference type="Gene3D" id="3.90.1170.40">
    <property type="entry name" value="Molybdopterin biosynthesis MoaE subunit"/>
    <property type="match status" value="1"/>
</dbReference>
<evidence type="ECO:0000256" key="7">
    <source>
        <dbReference type="ARBA" id="ARBA00026066"/>
    </source>
</evidence>
<dbReference type="AlphaFoldDB" id="W4LVC8"/>
<dbReference type="InterPro" id="IPR036563">
    <property type="entry name" value="MoaE_sf"/>
</dbReference>
<comment type="pathway">
    <text evidence="1">Cofactor biosynthesis; molybdopterin biosynthesis.</text>
</comment>
<organism evidence="13 14">
    <name type="scientific">Entotheonella factor</name>
    <dbReference type="NCBI Taxonomy" id="1429438"/>
    <lineage>
        <taxon>Bacteria</taxon>
        <taxon>Pseudomonadati</taxon>
        <taxon>Nitrospinota/Tectimicrobiota group</taxon>
        <taxon>Candidatus Tectimicrobiota</taxon>
        <taxon>Candidatus Entotheonellia</taxon>
        <taxon>Candidatus Entotheonellales</taxon>
        <taxon>Candidatus Entotheonellaceae</taxon>
        <taxon>Candidatus Entotheonella</taxon>
    </lineage>
</organism>
<dbReference type="EC" id="2.8.1.12" evidence="3"/>
<comment type="similarity">
    <text evidence="2">Belongs to the MoaE family.</text>
</comment>